<evidence type="ECO:0000259" key="8">
    <source>
        <dbReference type="PROSITE" id="PS51935"/>
    </source>
</evidence>
<keyword evidence="3" id="KW-0378">Hydrolase</keyword>
<keyword evidence="4" id="KW-0788">Thiol protease</keyword>
<evidence type="ECO:0000256" key="6">
    <source>
        <dbReference type="SAM" id="MobiDB-lite"/>
    </source>
</evidence>
<dbReference type="PANTHER" id="PTHR47359:SF3">
    <property type="entry name" value="NLP_P60 DOMAIN-CONTAINING PROTEIN-RELATED"/>
    <property type="match status" value="1"/>
</dbReference>
<feature type="compositionally biased region" description="Acidic residues" evidence="6">
    <location>
        <begin position="251"/>
        <end position="263"/>
    </location>
</feature>
<feature type="region of interest" description="Disordered" evidence="6">
    <location>
        <begin position="163"/>
        <end position="390"/>
    </location>
</feature>
<feature type="chain" id="PRO_5003496478" description="NlpC/P60 domain-containing protein" evidence="7">
    <location>
        <begin position="37"/>
        <end position="628"/>
    </location>
</feature>
<organism evidence="9 10">
    <name type="scientific">Corynebacterium casei UCMA 3821</name>
    <dbReference type="NCBI Taxonomy" id="1110505"/>
    <lineage>
        <taxon>Bacteria</taxon>
        <taxon>Bacillati</taxon>
        <taxon>Actinomycetota</taxon>
        <taxon>Actinomycetes</taxon>
        <taxon>Mycobacteriales</taxon>
        <taxon>Corynebacteriaceae</taxon>
        <taxon>Corynebacterium</taxon>
    </lineage>
</organism>
<keyword evidence="2" id="KW-0645">Protease</keyword>
<feature type="compositionally biased region" description="Low complexity" evidence="6">
    <location>
        <begin position="264"/>
        <end position="276"/>
    </location>
</feature>
<dbReference type="Gene3D" id="3.90.1720.10">
    <property type="entry name" value="endopeptidase domain like (from Nostoc punctiforme)"/>
    <property type="match status" value="1"/>
</dbReference>
<feature type="region of interest" description="Disordered" evidence="6">
    <location>
        <begin position="416"/>
        <end position="436"/>
    </location>
</feature>
<proteinExistence type="inferred from homology"/>
<gene>
    <name evidence="9" type="ORF">CCAS_14130</name>
</gene>
<evidence type="ECO:0000256" key="1">
    <source>
        <dbReference type="ARBA" id="ARBA00007074"/>
    </source>
</evidence>
<evidence type="ECO:0000256" key="7">
    <source>
        <dbReference type="SAM" id="SignalP"/>
    </source>
</evidence>
<dbReference type="SUPFAM" id="SSF54001">
    <property type="entry name" value="Cysteine proteinases"/>
    <property type="match status" value="1"/>
</dbReference>
<dbReference type="Pfam" id="PF00877">
    <property type="entry name" value="NLPC_P60"/>
    <property type="match status" value="1"/>
</dbReference>
<evidence type="ECO:0000313" key="9">
    <source>
        <dbReference type="EMBL" id="CCE56277.1"/>
    </source>
</evidence>
<reference evidence="9 10" key="1">
    <citation type="journal article" date="2012" name="J. Bacteriol.">
        <title>Genome Sequence of Corynebacterium casei UCMA 3821, Isolated from a Smear-Ripened Cheese.</title>
        <authorList>
            <person name="Monnet C."/>
            <person name="Loux V."/>
            <person name="Bento P."/>
            <person name="Gibrat J.F."/>
            <person name="Straub C."/>
            <person name="Bonnarme P."/>
            <person name="Landaud S."/>
            <person name="Irlinger F."/>
        </authorList>
    </citation>
    <scope>NUCLEOTIDE SEQUENCE [LARGE SCALE GENOMIC DNA]</scope>
    <source>
        <strain evidence="9 10">UCMA 3821</strain>
    </source>
</reference>
<evidence type="ECO:0000256" key="5">
    <source>
        <dbReference type="SAM" id="Coils"/>
    </source>
</evidence>
<comment type="similarity">
    <text evidence="1">Belongs to the peptidase C40 family.</text>
</comment>
<feature type="compositionally biased region" description="Low complexity" evidence="6">
    <location>
        <begin position="232"/>
        <end position="246"/>
    </location>
</feature>
<dbReference type="PROSITE" id="PS51935">
    <property type="entry name" value="NLPC_P60"/>
    <property type="match status" value="1"/>
</dbReference>
<dbReference type="RefSeq" id="WP_006823711.1">
    <property type="nucleotide sequence ID" value="NZ_CAFW01000100.1"/>
</dbReference>
<feature type="compositionally biased region" description="Polar residues" evidence="6">
    <location>
        <begin position="163"/>
        <end position="174"/>
    </location>
</feature>
<dbReference type="InterPro" id="IPR051794">
    <property type="entry name" value="PG_Endopeptidase_C40"/>
</dbReference>
<dbReference type="EMBL" id="CAFW01000100">
    <property type="protein sequence ID" value="CCE56277.1"/>
    <property type="molecule type" value="Genomic_DNA"/>
</dbReference>
<dbReference type="PANTHER" id="PTHR47359">
    <property type="entry name" value="PEPTIDOGLYCAN DL-ENDOPEPTIDASE CWLO"/>
    <property type="match status" value="1"/>
</dbReference>
<feature type="compositionally biased region" description="Acidic residues" evidence="6">
    <location>
        <begin position="277"/>
        <end position="286"/>
    </location>
</feature>
<feature type="compositionally biased region" description="Basic and acidic residues" evidence="6">
    <location>
        <begin position="209"/>
        <end position="231"/>
    </location>
</feature>
<dbReference type="AlphaFoldDB" id="G7I1G2"/>
<evidence type="ECO:0000313" key="10">
    <source>
        <dbReference type="Proteomes" id="UP000004840"/>
    </source>
</evidence>
<keyword evidence="7" id="KW-0732">Signal</keyword>
<sequence>MATTSSRRTHRMRSALAAVACTLSVSLISTTTPAVAQENTSVASKLQDVLDGNVSVASLAGAIADAQEEISRLESEIGEFRERANQALVDLQDARNLSEQARRGTVAARGELDDAQLEVEDAQGKLDEISRSAYRRANTSESVTNAAGGDAREDMLTRQSYLRSQAERQQNTVTELERVRTEKSNKESQLRKAEQLATERESNAVSAENDARGVLEENESRIGEIASEREQLVALQEEAQQALSSARGEEPTSDESENNDVTEDTSAAPAPATSEEATSEVAEDTASETAEQDTTVAEANEPSADENETATSSESETASESESSSSTNGYAASAPVGAGPTAATVTEPSATNTEESESPVTTEEQASSIPSQDAQGANGDAQGSSVDGEQAAQLAGLAVTAAAAIVAASQPTHSVDAENGAQAGAEGDVASENEGSSEALIAGSSALFPQQGPAAEDDVAGDLDGILEDLTTPGDIEDEASAELGNASRAAKIDAVIARAESQIGVPYAWGGGDANGPTKGIRDGGVADSHGDYNKVGFDCSGLTLYAFAGAGISLPHFTGYQYNQGKRINPQEMERGDLIFYGPSGNHHVAIYQGNGMMIEAPQSGQTVASVPVRWSGMSDYAVRLI</sequence>
<dbReference type="InterPro" id="IPR038765">
    <property type="entry name" value="Papain-like_cys_pep_sf"/>
</dbReference>
<dbReference type="InterPro" id="IPR000064">
    <property type="entry name" value="NLP_P60_dom"/>
</dbReference>
<dbReference type="NCBIfam" id="NF046048">
    <property type="entry name" value="NlpC_P60_DIP1281"/>
    <property type="match status" value="1"/>
</dbReference>
<keyword evidence="5" id="KW-0175">Coiled coil</keyword>
<accession>G7I1G2</accession>
<feature type="domain" description="NlpC/P60" evidence="8">
    <location>
        <begin position="490"/>
        <end position="628"/>
    </location>
</feature>
<dbReference type="Proteomes" id="UP000004840">
    <property type="component" value="Unassembled WGS sequence"/>
</dbReference>
<feature type="compositionally biased region" description="Low complexity" evidence="6">
    <location>
        <begin position="309"/>
        <end position="334"/>
    </location>
</feature>
<feature type="compositionally biased region" description="Basic and acidic residues" evidence="6">
    <location>
        <begin position="175"/>
        <end position="202"/>
    </location>
</feature>
<dbReference type="GO" id="GO:0006508">
    <property type="term" value="P:proteolysis"/>
    <property type="evidence" value="ECO:0007669"/>
    <property type="project" value="UniProtKB-KW"/>
</dbReference>
<evidence type="ECO:0000256" key="2">
    <source>
        <dbReference type="ARBA" id="ARBA00022670"/>
    </source>
</evidence>
<feature type="compositionally biased region" description="Polar residues" evidence="6">
    <location>
        <begin position="365"/>
        <end position="387"/>
    </location>
</feature>
<feature type="coiled-coil region" evidence="5">
    <location>
        <begin position="56"/>
        <end position="132"/>
    </location>
</feature>
<feature type="signal peptide" evidence="7">
    <location>
        <begin position="1"/>
        <end position="36"/>
    </location>
</feature>
<name>G7I1G2_9CORY</name>
<protein>
    <recommendedName>
        <fullName evidence="8">NlpC/P60 domain-containing protein</fullName>
    </recommendedName>
</protein>
<evidence type="ECO:0000256" key="3">
    <source>
        <dbReference type="ARBA" id="ARBA00022801"/>
    </source>
</evidence>
<comment type="caution">
    <text evidence="9">The sequence shown here is derived from an EMBL/GenBank/DDBJ whole genome shotgun (WGS) entry which is preliminary data.</text>
</comment>
<evidence type="ECO:0000256" key="4">
    <source>
        <dbReference type="ARBA" id="ARBA00022807"/>
    </source>
</evidence>
<dbReference type="GO" id="GO:0008234">
    <property type="term" value="F:cysteine-type peptidase activity"/>
    <property type="evidence" value="ECO:0007669"/>
    <property type="project" value="UniProtKB-KW"/>
</dbReference>